<dbReference type="SUPFAM" id="SSF47413">
    <property type="entry name" value="lambda repressor-like DNA-binding domains"/>
    <property type="match status" value="1"/>
</dbReference>
<sequence>MDGNMGEVSVHSHVELAHSQDSRVMLHSRDVSAAFSRPGLGSPPIGLEHEHRSPGYEHSMPTLGYGRESPGNCGSTYTTLTPLQPFDDKFHHHHHHHPCLPVSNVIGSFTLMREDRGLGSNFYNPYSKDLGMAQTLSPPLGSSGLEPAMHSYSSLGTQNGHSGQMLAGSHEVHMGSNGGNLFCRTVADFGREMSPPSLGSDHGVSHHLNKMDSHHQHIPTYHPHIYTQTYQHHHTSQQASKLGELSVSSPSSSSNSALTREGMLAGSQSSSASEEINTKDVAQRIITELKRYSIPQAIFAERVLCRSQGTLSDLLRNPKPWSKLKSGRETFKRMSRWLQEPEFQRMASLRLEACKRKEQEQSKQERNQGPKRTRLVFTDLQRRTLMAIFRENQRPAKELQVTIAQQLGLELSTVSNFFMNARRRNLNRWSEEGRPSSTGSSGSSTSSPTVSCTTA</sequence>
<dbReference type="GO" id="GO:0000981">
    <property type="term" value="F:DNA-binding transcription factor activity, RNA polymerase II-specific"/>
    <property type="evidence" value="ECO:0007669"/>
    <property type="project" value="TreeGrafter"/>
</dbReference>
<evidence type="ECO:0000259" key="12">
    <source>
        <dbReference type="PROSITE" id="PS50071"/>
    </source>
</evidence>
<reference evidence="14" key="1">
    <citation type="journal article" date="2016" name="Nat. Commun.">
        <title>The channel catfish genome sequence provides insights into the evolution of scale formation in teleosts.</title>
        <authorList>
            <person name="Liu Z."/>
            <person name="Liu S."/>
            <person name="Yao J."/>
            <person name="Bao L."/>
            <person name="Zhang J."/>
            <person name="Li Y."/>
            <person name="Jiang C."/>
            <person name="Sun L."/>
            <person name="Wang R."/>
            <person name="Zhang Y."/>
            <person name="Zhou T."/>
            <person name="Zeng Q."/>
            <person name="Fu Q."/>
            <person name="Gao S."/>
            <person name="Li N."/>
            <person name="Koren S."/>
            <person name="Jiang Y."/>
            <person name="Zimin A."/>
            <person name="Xu P."/>
            <person name="Phillippy A.M."/>
            <person name="Geng X."/>
            <person name="Song L."/>
            <person name="Sun F."/>
            <person name="Li C."/>
            <person name="Wang X."/>
            <person name="Chen A."/>
            <person name="Jin Y."/>
            <person name="Yuan Z."/>
            <person name="Yang Y."/>
            <person name="Tan S."/>
            <person name="Peatman E."/>
            <person name="Lu J."/>
            <person name="Qin Z."/>
            <person name="Dunham R."/>
            <person name="Li Z."/>
            <person name="Sonstegard T."/>
            <person name="Feng J."/>
            <person name="Danzmann R.G."/>
            <person name="Schroeder S."/>
            <person name="Scheffler B."/>
            <person name="Duke M.V."/>
            <person name="Ballard L."/>
            <person name="Kucuktas H."/>
            <person name="Kaltenboeck L."/>
            <person name="Liu H."/>
            <person name="Armbruster J."/>
            <person name="Xie Y."/>
            <person name="Kirby M.L."/>
            <person name="Tian Y."/>
            <person name="Flanagan M.E."/>
            <person name="Mu W."/>
            <person name="Waldbieser G.C."/>
        </authorList>
    </citation>
    <scope>NUCLEOTIDE SEQUENCE [LARGE SCALE GENOMIC DNA]</scope>
    <source>
        <strain evidence="14">SDA103</strain>
    </source>
</reference>
<dbReference type="InterPro" id="IPR003350">
    <property type="entry name" value="CUT_dom"/>
</dbReference>
<dbReference type="GO" id="GO:0000978">
    <property type="term" value="F:RNA polymerase II cis-regulatory region sequence-specific DNA binding"/>
    <property type="evidence" value="ECO:0007669"/>
    <property type="project" value="TreeGrafter"/>
</dbReference>
<evidence type="ECO:0000256" key="1">
    <source>
        <dbReference type="ARBA" id="ARBA00004123"/>
    </source>
</evidence>
<evidence type="ECO:0000256" key="6">
    <source>
        <dbReference type="ARBA" id="ARBA00023163"/>
    </source>
</evidence>
<dbReference type="Pfam" id="PF00046">
    <property type="entry name" value="Homeodomain"/>
    <property type="match status" value="1"/>
</dbReference>
<dbReference type="OMA" id="YHPHIYT"/>
<dbReference type="InterPro" id="IPR009057">
    <property type="entry name" value="Homeodomain-like_sf"/>
</dbReference>
<reference evidence="15" key="2">
    <citation type="submission" date="2025-08" db="UniProtKB">
        <authorList>
            <consortium name="RefSeq"/>
        </authorList>
    </citation>
    <scope>IDENTIFICATION</scope>
    <source>
        <tissue evidence="15">Blood</tissue>
    </source>
</reference>
<feature type="region of interest" description="Disordered" evidence="11">
    <location>
        <begin position="428"/>
        <end position="455"/>
    </location>
</feature>
<dbReference type="Pfam" id="PF02376">
    <property type="entry name" value="CUT"/>
    <property type="match status" value="1"/>
</dbReference>
<dbReference type="Proteomes" id="UP000221080">
    <property type="component" value="Chromosome 1"/>
</dbReference>
<evidence type="ECO:0000256" key="9">
    <source>
        <dbReference type="RuleBase" id="RU000682"/>
    </source>
</evidence>
<dbReference type="SUPFAM" id="SSF46689">
    <property type="entry name" value="Homeodomain-like"/>
    <property type="match status" value="1"/>
</dbReference>
<feature type="compositionally biased region" description="Polar residues" evidence="11">
    <location>
        <begin position="266"/>
        <end position="275"/>
    </location>
</feature>
<dbReference type="InterPro" id="IPR051649">
    <property type="entry name" value="CUT_Homeobox"/>
</dbReference>
<comment type="subcellular location">
    <subcellularLocation>
        <location evidence="1 8 9">Nucleus</location>
    </subcellularLocation>
</comment>
<keyword evidence="14" id="KW-1185">Reference proteome</keyword>
<evidence type="ECO:0000313" key="15">
    <source>
        <dbReference type="RefSeq" id="XP_017328361.1"/>
    </source>
</evidence>
<dbReference type="InterPro" id="IPR001356">
    <property type="entry name" value="HD"/>
</dbReference>
<keyword evidence="6 10" id="KW-0804">Transcription</keyword>
<dbReference type="InterPro" id="IPR010982">
    <property type="entry name" value="Lambda_DNA-bd_dom_sf"/>
</dbReference>
<evidence type="ECO:0000256" key="2">
    <source>
        <dbReference type="ARBA" id="ARBA00008190"/>
    </source>
</evidence>
<protein>
    <recommendedName>
        <fullName evidence="10">One cut domain family member</fullName>
    </recommendedName>
</protein>
<keyword evidence="7 8" id="KW-0539">Nucleus</keyword>
<dbReference type="Gene3D" id="1.10.260.40">
    <property type="entry name" value="lambda repressor-like DNA-binding domains"/>
    <property type="match status" value="1"/>
</dbReference>
<dbReference type="STRING" id="7998.ENSIPUP00000010180"/>
<dbReference type="AlphaFoldDB" id="A0A2D0RDZ6"/>
<feature type="DNA-binding region" description="Homeobox" evidence="8">
    <location>
        <begin position="370"/>
        <end position="429"/>
    </location>
</feature>
<evidence type="ECO:0000313" key="14">
    <source>
        <dbReference type="Proteomes" id="UP000221080"/>
    </source>
</evidence>
<evidence type="ECO:0000256" key="3">
    <source>
        <dbReference type="ARBA" id="ARBA00023015"/>
    </source>
</evidence>
<evidence type="ECO:0000259" key="13">
    <source>
        <dbReference type="PROSITE" id="PS51042"/>
    </source>
</evidence>
<dbReference type="RefSeq" id="XP_017328361.1">
    <property type="nucleotide sequence ID" value="XM_017472872.3"/>
</dbReference>
<evidence type="ECO:0000256" key="11">
    <source>
        <dbReference type="SAM" id="MobiDB-lite"/>
    </source>
</evidence>
<dbReference type="OrthoDB" id="10068888at2759"/>
<feature type="domain" description="Homeobox" evidence="12">
    <location>
        <begin position="368"/>
        <end position="428"/>
    </location>
</feature>
<dbReference type="SMART" id="SM00389">
    <property type="entry name" value="HOX"/>
    <property type="match status" value="1"/>
</dbReference>
<dbReference type="PROSITE" id="PS50071">
    <property type="entry name" value="HOMEOBOX_2"/>
    <property type="match status" value="1"/>
</dbReference>
<feature type="compositionally biased region" description="Low complexity" evidence="11">
    <location>
        <begin position="435"/>
        <end position="455"/>
    </location>
</feature>
<evidence type="ECO:0000256" key="8">
    <source>
        <dbReference type="PROSITE-ProRule" id="PRU00108"/>
    </source>
</evidence>
<dbReference type="SMART" id="SM01109">
    <property type="entry name" value="CUT"/>
    <property type="match status" value="1"/>
</dbReference>
<feature type="domain" description="CUT" evidence="13">
    <location>
        <begin position="267"/>
        <end position="353"/>
    </location>
</feature>
<comment type="similarity">
    <text evidence="2 10">Belongs to the CUT homeobox family.</text>
</comment>
<dbReference type="Gene3D" id="1.10.10.60">
    <property type="entry name" value="Homeodomain-like"/>
    <property type="match status" value="1"/>
</dbReference>
<feature type="compositionally biased region" description="Low complexity" evidence="11">
    <location>
        <begin position="246"/>
        <end position="256"/>
    </location>
</feature>
<keyword evidence="5 8" id="KW-0371">Homeobox</keyword>
<dbReference type="PANTHER" id="PTHR14057">
    <property type="entry name" value="TRANSCRIPTION FACTOR ONECUT"/>
    <property type="match status" value="1"/>
</dbReference>
<dbReference type="KEGG" id="ipu:108268128"/>
<dbReference type="PANTHER" id="PTHR14057:SF44">
    <property type="entry name" value="ONE CUT DOMAIN FAMILY MEMBER"/>
    <property type="match status" value="1"/>
</dbReference>
<keyword evidence="4 8" id="KW-0238">DNA-binding</keyword>
<evidence type="ECO:0000256" key="7">
    <source>
        <dbReference type="ARBA" id="ARBA00023242"/>
    </source>
</evidence>
<evidence type="ECO:0000256" key="5">
    <source>
        <dbReference type="ARBA" id="ARBA00023155"/>
    </source>
</evidence>
<dbReference type="GeneID" id="108268128"/>
<accession>A0A2D0RDZ6</accession>
<feature type="region of interest" description="Disordered" evidence="11">
    <location>
        <begin position="230"/>
        <end position="275"/>
    </location>
</feature>
<keyword evidence="3 10" id="KW-0805">Transcription regulation</keyword>
<dbReference type="CDD" id="cd00086">
    <property type="entry name" value="homeodomain"/>
    <property type="match status" value="1"/>
</dbReference>
<gene>
    <name evidence="15" type="primary">onecutl</name>
</gene>
<dbReference type="CTD" id="246225"/>
<organism evidence="14 15">
    <name type="scientific">Ictalurus punctatus</name>
    <name type="common">Channel catfish</name>
    <name type="synonym">Silurus punctatus</name>
    <dbReference type="NCBI Taxonomy" id="7998"/>
    <lineage>
        <taxon>Eukaryota</taxon>
        <taxon>Metazoa</taxon>
        <taxon>Chordata</taxon>
        <taxon>Craniata</taxon>
        <taxon>Vertebrata</taxon>
        <taxon>Euteleostomi</taxon>
        <taxon>Actinopterygii</taxon>
        <taxon>Neopterygii</taxon>
        <taxon>Teleostei</taxon>
        <taxon>Ostariophysi</taxon>
        <taxon>Siluriformes</taxon>
        <taxon>Ictaluridae</taxon>
        <taxon>Ictalurus</taxon>
    </lineage>
</organism>
<dbReference type="FunFam" id="1.10.260.40:FF:000005">
    <property type="entry name" value="One cut domain family member"/>
    <property type="match status" value="1"/>
</dbReference>
<proteinExistence type="inferred from homology"/>
<evidence type="ECO:0000256" key="4">
    <source>
        <dbReference type="ARBA" id="ARBA00023125"/>
    </source>
</evidence>
<dbReference type="GO" id="GO:0005634">
    <property type="term" value="C:nucleus"/>
    <property type="evidence" value="ECO:0007669"/>
    <property type="project" value="UniProtKB-SubCell"/>
</dbReference>
<dbReference type="FunFam" id="1.10.10.60:FF:000054">
    <property type="entry name" value="One cut domain family member"/>
    <property type="match status" value="1"/>
</dbReference>
<evidence type="ECO:0000256" key="10">
    <source>
        <dbReference type="RuleBase" id="RU361129"/>
    </source>
</evidence>
<name>A0A2D0RDZ6_ICTPU</name>
<dbReference type="PROSITE" id="PS51042">
    <property type="entry name" value="CUT"/>
    <property type="match status" value="1"/>
</dbReference>